<evidence type="ECO:0000313" key="8">
    <source>
        <dbReference type="Proteomes" id="UP000009328"/>
    </source>
</evidence>
<keyword evidence="5" id="KW-1133">Transmembrane helix</keyword>
<dbReference type="PANTHER" id="PTHR10983:SF16">
    <property type="entry name" value="LYSOCARDIOLIPIN ACYLTRANSFERASE 1"/>
    <property type="match status" value="1"/>
</dbReference>
<gene>
    <name evidence="7" type="ORF">BN7_5888</name>
</gene>
<sequence>MSVTILGIAKFIFNVILFISGCLAIVTSQFIGKLVTFGNKEVLQAWLSHTKEHFIVLLTTVVNIASKSPINIRIVTDSKTIPSSRFKINPSNGRLETSQPSNTVLIANHQIYTDWVFLWWLTYTAKLSGFVYIVLKASLKKLPVLGYGMKNYGFIFLSRKWETDQKTMGNQLASIDANARGKGSVSGNEPHKNSETGKETWPVGEEQHLSWPYSLIIFPEGTNMSANTRGKTQIYAEKVGRKPFNHLLLPRTTGLRYSLLKLRGTVDEVYDVTLAYSGLKASDYGQDIYKIEKVFLQGKNPERVDFFIRSFKINEIPIGKEDETPEEYAKSQKNFEEWLFNVWAEKDELMNNYYEYGSFLSENDDPKNFGILDTTLKVSKFDFLKIFTVPLLLILLGRISYQLYYLFQ</sequence>
<dbReference type="CDD" id="cd07990">
    <property type="entry name" value="LPLAT_LCLAT1-like"/>
    <property type="match status" value="1"/>
</dbReference>
<reference evidence="7 8" key="1">
    <citation type="journal article" date="2012" name="Eukaryot. Cell">
        <title>Draft genome sequence of Wickerhamomyces ciferrii NRRL Y-1031 F-60-10.</title>
        <authorList>
            <person name="Schneider J."/>
            <person name="Andrea H."/>
            <person name="Blom J."/>
            <person name="Jaenicke S."/>
            <person name="Ruckert C."/>
            <person name="Schorsch C."/>
            <person name="Szczepanowski R."/>
            <person name="Farwick M."/>
            <person name="Goesmann A."/>
            <person name="Puhler A."/>
            <person name="Schaffer S."/>
            <person name="Tauch A."/>
            <person name="Kohler T."/>
            <person name="Brinkrolf K."/>
        </authorList>
    </citation>
    <scope>NUCLEOTIDE SEQUENCE [LARGE SCALE GENOMIC DNA]</scope>
    <source>
        <strain evidence="8">ATCC 14091 / BCRC 22168 / CBS 111 / JCM 3599 / NBRC 0793 / NRRL Y-1031 F-60-10</strain>
    </source>
</reference>
<dbReference type="PANTHER" id="PTHR10983">
    <property type="entry name" value="1-ACYLGLYCEROL-3-PHOSPHATE ACYLTRANSFERASE-RELATED"/>
    <property type="match status" value="1"/>
</dbReference>
<dbReference type="Pfam" id="PF16076">
    <property type="entry name" value="Acyltransf_C"/>
    <property type="match status" value="1"/>
</dbReference>
<evidence type="ECO:0000256" key="3">
    <source>
        <dbReference type="ARBA" id="ARBA00023315"/>
    </source>
</evidence>
<dbReference type="InterPro" id="IPR002123">
    <property type="entry name" value="Plipid/glycerol_acylTrfase"/>
</dbReference>
<dbReference type="GO" id="GO:0036149">
    <property type="term" value="P:phosphatidylinositol acyl-chain remodeling"/>
    <property type="evidence" value="ECO:0007669"/>
    <property type="project" value="TreeGrafter"/>
</dbReference>
<dbReference type="Proteomes" id="UP000009328">
    <property type="component" value="Unassembled WGS sequence"/>
</dbReference>
<protein>
    <submittedName>
        <fullName evidence="7">Membrane protein</fullName>
    </submittedName>
</protein>
<feature type="transmembrane region" description="Helical" evidence="5">
    <location>
        <begin position="386"/>
        <end position="407"/>
    </location>
</feature>
<evidence type="ECO:0000259" key="6">
    <source>
        <dbReference type="SMART" id="SM00563"/>
    </source>
</evidence>
<comment type="caution">
    <text evidence="7">The sequence shown here is derived from an EMBL/GenBank/DDBJ whole genome shotgun (WGS) entry which is preliminary data.</text>
</comment>
<name>K0KT31_WICCF</name>
<dbReference type="STRING" id="1206466.K0KT31"/>
<dbReference type="GO" id="GO:0005783">
    <property type="term" value="C:endoplasmic reticulum"/>
    <property type="evidence" value="ECO:0007669"/>
    <property type="project" value="TreeGrafter"/>
</dbReference>
<evidence type="ECO:0000256" key="1">
    <source>
        <dbReference type="ARBA" id="ARBA00008655"/>
    </source>
</evidence>
<feature type="transmembrane region" description="Helical" evidence="5">
    <location>
        <begin position="12"/>
        <end position="31"/>
    </location>
</feature>
<keyword evidence="8" id="KW-1185">Reference proteome</keyword>
<evidence type="ECO:0000256" key="2">
    <source>
        <dbReference type="ARBA" id="ARBA00022679"/>
    </source>
</evidence>
<keyword evidence="2" id="KW-0808">Transferase</keyword>
<dbReference type="SUPFAM" id="SSF69593">
    <property type="entry name" value="Glycerol-3-phosphate (1)-acyltransferase"/>
    <property type="match status" value="1"/>
</dbReference>
<keyword evidence="5" id="KW-0812">Transmembrane</keyword>
<feature type="region of interest" description="Disordered" evidence="4">
    <location>
        <begin position="179"/>
        <end position="201"/>
    </location>
</feature>
<keyword evidence="3" id="KW-0012">Acyltransferase</keyword>
<dbReference type="EMBL" id="CAIF01000238">
    <property type="protein sequence ID" value="CCH46296.1"/>
    <property type="molecule type" value="Genomic_DNA"/>
</dbReference>
<evidence type="ECO:0000256" key="5">
    <source>
        <dbReference type="SAM" id="Phobius"/>
    </source>
</evidence>
<dbReference type="GO" id="GO:0016746">
    <property type="term" value="F:acyltransferase activity"/>
    <property type="evidence" value="ECO:0007669"/>
    <property type="project" value="UniProtKB-KW"/>
</dbReference>
<dbReference type="HOGENOM" id="CLU_041844_3_2_1"/>
<proteinExistence type="inferred from homology"/>
<dbReference type="SMART" id="SM00563">
    <property type="entry name" value="PlsC"/>
    <property type="match status" value="1"/>
</dbReference>
<feature type="domain" description="Phospholipid/glycerol acyltransferase" evidence="6">
    <location>
        <begin position="103"/>
        <end position="256"/>
    </location>
</feature>
<dbReference type="FunCoup" id="K0KT31">
    <property type="interactions" value="283"/>
</dbReference>
<feature type="transmembrane region" description="Helical" evidence="5">
    <location>
        <begin position="117"/>
        <end position="135"/>
    </location>
</feature>
<evidence type="ECO:0000313" key="7">
    <source>
        <dbReference type="EMBL" id="CCH46296.1"/>
    </source>
</evidence>
<evidence type="ECO:0000256" key="4">
    <source>
        <dbReference type="SAM" id="MobiDB-lite"/>
    </source>
</evidence>
<dbReference type="AlphaFoldDB" id="K0KT31"/>
<dbReference type="InterPro" id="IPR032098">
    <property type="entry name" value="Acyltransf_C"/>
</dbReference>
<organism evidence="7 8">
    <name type="scientific">Wickerhamomyces ciferrii (strain ATCC 14091 / BCRC 22168 / CBS 111 / JCM 3599 / NBRC 0793 / NRRL Y-1031 F-60-10)</name>
    <name type="common">Yeast</name>
    <name type="synonym">Pichia ciferrii</name>
    <dbReference type="NCBI Taxonomy" id="1206466"/>
    <lineage>
        <taxon>Eukaryota</taxon>
        <taxon>Fungi</taxon>
        <taxon>Dikarya</taxon>
        <taxon>Ascomycota</taxon>
        <taxon>Saccharomycotina</taxon>
        <taxon>Saccharomycetes</taxon>
        <taxon>Phaffomycetales</taxon>
        <taxon>Wickerhamomycetaceae</taxon>
        <taxon>Wickerhamomyces</taxon>
    </lineage>
</organism>
<dbReference type="eggNOG" id="KOG1505">
    <property type="taxonomic scope" value="Eukaryota"/>
</dbReference>
<accession>K0KT31</accession>
<comment type="similarity">
    <text evidence="1">Belongs to the 1-acyl-sn-glycerol-3-phosphate acyltransferase family.</text>
</comment>
<feature type="compositionally biased region" description="Basic and acidic residues" evidence="4">
    <location>
        <begin position="189"/>
        <end position="198"/>
    </location>
</feature>
<keyword evidence="5" id="KW-0472">Membrane</keyword>
<dbReference type="Pfam" id="PF01553">
    <property type="entry name" value="Acyltransferase"/>
    <property type="match status" value="1"/>
</dbReference>
<dbReference type="InParanoid" id="K0KT31"/>